<dbReference type="PANTHER" id="PTHR24028:SF328">
    <property type="entry name" value="CADHERIN-3"/>
    <property type="match status" value="1"/>
</dbReference>
<dbReference type="InterPro" id="IPR050174">
    <property type="entry name" value="Protocadherin/Cadherin-CA"/>
</dbReference>
<evidence type="ECO:0000313" key="4">
    <source>
        <dbReference type="Proteomes" id="UP000828390"/>
    </source>
</evidence>
<reference evidence="3" key="2">
    <citation type="submission" date="2020-11" db="EMBL/GenBank/DDBJ databases">
        <authorList>
            <person name="McCartney M.A."/>
            <person name="Auch B."/>
            <person name="Kono T."/>
            <person name="Mallez S."/>
            <person name="Becker A."/>
            <person name="Gohl D.M."/>
            <person name="Silverstein K.A.T."/>
            <person name="Koren S."/>
            <person name="Bechman K.B."/>
            <person name="Herman A."/>
            <person name="Abrahante J.E."/>
            <person name="Garbe J."/>
        </authorList>
    </citation>
    <scope>NUCLEOTIDE SEQUENCE</scope>
    <source>
        <strain evidence="3">Duluth1</strain>
        <tissue evidence="3">Whole animal</tissue>
    </source>
</reference>
<evidence type="ECO:0000256" key="1">
    <source>
        <dbReference type="ARBA" id="ARBA00023180"/>
    </source>
</evidence>
<dbReference type="PANTHER" id="PTHR24028">
    <property type="entry name" value="CADHERIN-87A"/>
    <property type="match status" value="1"/>
</dbReference>
<feature type="signal peptide" evidence="2">
    <location>
        <begin position="1"/>
        <end position="28"/>
    </location>
</feature>
<reference evidence="3" key="1">
    <citation type="journal article" date="2019" name="bioRxiv">
        <title>The Genome of the Zebra Mussel, Dreissena polymorpha: A Resource for Invasive Species Research.</title>
        <authorList>
            <person name="McCartney M.A."/>
            <person name="Auch B."/>
            <person name="Kono T."/>
            <person name="Mallez S."/>
            <person name="Zhang Y."/>
            <person name="Obille A."/>
            <person name="Becker A."/>
            <person name="Abrahante J.E."/>
            <person name="Garbe J."/>
            <person name="Badalamenti J.P."/>
            <person name="Herman A."/>
            <person name="Mangelson H."/>
            <person name="Liachko I."/>
            <person name="Sullivan S."/>
            <person name="Sone E.D."/>
            <person name="Koren S."/>
            <person name="Silverstein K.A.T."/>
            <person name="Beckman K.B."/>
            <person name="Gohl D.M."/>
        </authorList>
    </citation>
    <scope>NUCLEOTIDE SEQUENCE</scope>
    <source>
        <strain evidence="3">Duluth1</strain>
        <tissue evidence="3">Whole animal</tissue>
    </source>
</reference>
<dbReference type="InterPro" id="IPR015919">
    <property type="entry name" value="Cadherin-like_sf"/>
</dbReference>
<dbReference type="EMBL" id="JAIWYP010000002">
    <property type="protein sequence ID" value="KAH3874119.1"/>
    <property type="molecule type" value="Genomic_DNA"/>
</dbReference>
<evidence type="ECO:0008006" key="5">
    <source>
        <dbReference type="Google" id="ProtNLM"/>
    </source>
</evidence>
<dbReference type="SUPFAM" id="SSF49313">
    <property type="entry name" value="Cadherin-like"/>
    <property type="match status" value="1"/>
</dbReference>
<accession>A0A9D4MEC8</accession>
<keyword evidence="2" id="KW-0732">Signal</keyword>
<gene>
    <name evidence="3" type="ORF">DPMN_037360</name>
</gene>
<protein>
    <recommendedName>
        <fullName evidence="5">Cadherin domain-containing protein</fullName>
    </recommendedName>
</protein>
<proteinExistence type="predicted"/>
<dbReference type="GO" id="GO:0005509">
    <property type="term" value="F:calcium ion binding"/>
    <property type="evidence" value="ECO:0007669"/>
    <property type="project" value="InterPro"/>
</dbReference>
<organism evidence="3 4">
    <name type="scientific">Dreissena polymorpha</name>
    <name type="common">Zebra mussel</name>
    <name type="synonym">Mytilus polymorpha</name>
    <dbReference type="NCBI Taxonomy" id="45954"/>
    <lineage>
        <taxon>Eukaryota</taxon>
        <taxon>Metazoa</taxon>
        <taxon>Spiralia</taxon>
        <taxon>Lophotrochozoa</taxon>
        <taxon>Mollusca</taxon>
        <taxon>Bivalvia</taxon>
        <taxon>Autobranchia</taxon>
        <taxon>Heteroconchia</taxon>
        <taxon>Euheterodonta</taxon>
        <taxon>Imparidentia</taxon>
        <taxon>Neoheterodontei</taxon>
        <taxon>Myida</taxon>
        <taxon>Dreissenoidea</taxon>
        <taxon>Dreissenidae</taxon>
        <taxon>Dreissena</taxon>
    </lineage>
</organism>
<dbReference type="Gene3D" id="2.60.40.60">
    <property type="entry name" value="Cadherins"/>
    <property type="match status" value="1"/>
</dbReference>
<dbReference type="Proteomes" id="UP000828390">
    <property type="component" value="Unassembled WGS sequence"/>
</dbReference>
<comment type="caution">
    <text evidence="3">The sequence shown here is derived from an EMBL/GenBank/DDBJ whole genome shotgun (WGS) entry which is preliminary data.</text>
</comment>
<dbReference type="AlphaFoldDB" id="A0A9D4MEC8"/>
<keyword evidence="4" id="KW-1185">Reference proteome</keyword>
<evidence type="ECO:0000256" key="2">
    <source>
        <dbReference type="SAM" id="SignalP"/>
    </source>
</evidence>
<feature type="chain" id="PRO_5039725528" description="Cadherin domain-containing protein" evidence="2">
    <location>
        <begin position="29"/>
        <end position="261"/>
    </location>
</feature>
<name>A0A9D4MEC8_DREPO</name>
<dbReference type="GO" id="GO:0007155">
    <property type="term" value="P:cell adhesion"/>
    <property type="evidence" value="ECO:0007669"/>
    <property type="project" value="TreeGrafter"/>
</dbReference>
<evidence type="ECO:0000313" key="3">
    <source>
        <dbReference type="EMBL" id="KAH3874119.1"/>
    </source>
</evidence>
<sequence>MSKSIHCCFYERFVLIVVATCCIKCVTGQTRNNDVVHDVTVKETEPVGHVIANLTLSGNCNVTSYTPSRSDRYFSMIESVLTLKEELDLDAGLQIQLGTTNIAIKITCDQSSHTLHVLVEPINEFPPYFFARPYNITITEDVDGQKESTTLNITIMDVDDLPSRFLRKPCDDVTTTCDVTIYTAEMDRHFQGSLDVRPVHVPARDGDVGLNYDVTYTIEPDDGVVDINNFTGVLTVMYGNMETYMVHPDTVMMSTFYDGMI</sequence>
<dbReference type="GO" id="GO:0005886">
    <property type="term" value="C:plasma membrane"/>
    <property type="evidence" value="ECO:0007669"/>
    <property type="project" value="TreeGrafter"/>
</dbReference>
<keyword evidence="1" id="KW-0325">Glycoprotein</keyword>
<dbReference type="CDD" id="cd11304">
    <property type="entry name" value="Cadherin_repeat"/>
    <property type="match status" value="1"/>
</dbReference>